<dbReference type="Proteomes" id="UP001549320">
    <property type="component" value="Unassembled WGS sequence"/>
</dbReference>
<protein>
    <submittedName>
        <fullName evidence="2">Uncharacterized protein</fullName>
    </submittedName>
</protein>
<sequence>MKYASIAALFIGTVFFMTDLIQRMRPGAQFQEAETGIFFLLLAIAIRLLWPENPPKQQ</sequence>
<feature type="transmembrane region" description="Helical" evidence="1">
    <location>
        <begin position="33"/>
        <end position="50"/>
    </location>
</feature>
<evidence type="ECO:0000313" key="2">
    <source>
        <dbReference type="EMBL" id="MET4576752.1"/>
    </source>
</evidence>
<name>A0ABV2Q6V7_9BURK</name>
<gene>
    <name evidence="2" type="ORF">ABIE13_001861</name>
</gene>
<proteinExistence type="predicted"/>
<accession>A0ABV2Q6V7</accession>
<organism evidence="2 3">
    <name type="scientific">Ottowia thiooxydans</name>
    <dbReference type="NCBI Taxonomy" id="219182"/>
    <lineage>
        <taxon>Bacteria</taxon>
        <taxon>Pseudomonadati</taxon>
        <taxon>Pseudomonadota</taxon>
        <taxon>Betaproteobacteria</taxon>
        <taxon>Burkholderiales</taxon>
        <taxon>Comamonadaceae</taxon>
        <taxon>Ottowia</taxon>
    </lineage>
</organism>
<keyword evidence="1" id="KW-1133">Transmembrane helix</keyword>
<evidence type="ECO:0000256" key="1">
    <source>
        <dbReference type="SAM" id="Phobius"/>
    </source>
</evidence>
<keyword evidence="1" id="KW-0812">Transmembrane</keyword>
<keyword evidence="3" id="KW-1185">Reference proteome</keyword>
<dbReference type="RefSeq" id="WP_354442815.1">
    <property type="nucleotide sequence ID" value="NZ_JBEPSH010000003.1"/>
</dbReference>
<dbReference type="EMBL" id="JBEPSH010000003">
    <property type="protein sequence ID" value="MET4576752.1"/>
    <property type="molecule type" value="Genomic_DNA"/>
</dbReference>
<evidence type="ECO:0000313" key="3">
    <source>
        <dbReference type="Proteomes" id="UP001549320"/>
    </source>
</evidence>
<keyword evidence="1" id="KW-0472">Membrane</keyword>
<comment type="caution">
    <text evidence="2">The sequence shown here is derived from an EMBL/GenBank/DDBJ whole genome shotgun (WGS) entry which is preliminary data.</text>
</comment>
<reference evidence="2 3" key="1">
    <citation type="submission" date="2024-06" db="EMBL/GenBank/DDBJ databases">
        <title>Sorghum-associated microbial communities from plants grown in Nebraska, USA.</title>
        <authorList>
            <person name="Schachtman D."/>
        </authorList>
    </citation>
    <scope>NUCLEOTIDE SEQUENCE [LARGE SCALE GENOMIC DNA]</scope>
    <source>
        <strain evidence="2 3">2709</strain>
    </source>
</reference>